<protein>
    <submittedName>
        <fullName evidence="6">ANK_REP_REGION domain-containing protein</fullName>
    </submittedName>
</protein>
<dbReference type="PANTHER" id="PTHR24171">
    <property type="entry name" value="ANKYRIN REPEAT DOMAIN-CONTAINING PROTEIN 39-RELATED"/>
    <property type="match status" value="1"/>
</dbReference>
<dbReference type="EMBL" id="UXUI01007551">
    <property type="protein sequence ID" value="VDD88128.1"/>
    <property type="molecule type" value="Genomic_DNA"/>
</dbReference>
<dbReference type="PANTHER" id="PTHR24171:SF9">
    <property type="entry name" value="ANKYRIN REPEAT DOMAIN-CONTAINING PROTEIN 39"/>
    <property type="match status" value="1"/>
</dbReference>
<dbReference type="PROSITE" id="PS50297">
    <property type="entry name" value="ANK_REP_REGION"/>
    <property type="match status" value="1"/>
</dbReference>
<gene>
    <name evidence="4" type="ORF">EVEC_LOCUS3271</name>
</gene>
<evidence type="ECO:0000256" key="1">
    <source>
        <dbReference type="ARBA" id="ARBA00022737"/>
    </source>
</evidence>
<dbReference type="InterPro" id="IPR002110">
    <property type="entry name" value="Ankyrin_rpt"/>
</dbReference>
<evidence type="ECO:0000313" key="5">
    <source>
        <dbReference type="Proteomes" id="UP000274131"/>
    </source>
</evidence>
<dbReference type="SUPFAM" id="SSF48403">
    <property type="entry name" value="Ankyrin repeat"/>
    <property type="match status" value="1"/>
</dbReference>
<reference evidence="4 5" key="2">
    <citation type="submission" date="2018-10" db="EMBL/GenBank/DDBJ databases">
        <authorList>
            <consortium name="Pathogen Informatics"/>
        </authorList>
    </citation>
    <scope>NUCLEOTIDE SEQUENCE [LARGE SCALE GENOMIC DNA]</scope>
</reference>
<dbReference type="OrthoDB" id="5815001at2759"/>
<name>A0A0N4V0V9_ENTVE</name>
<dbReference type="WBParaSite" id="EVEC_0000356301-mRNA-1">
    <property type="protein sequence ID" value="EVEC_0000356301-mRNA-1"/>
    <property type="gene ID" value="EVEC_0000356301"/>
</dbReference>
<evidence type="ECO:0000256" key="3">
    <source>
        <dbReference type="PROSITE-ProRule" id="PRU00023"/>
    </source>
</evidence>
<dbReference type="Gene3D" id="1.25.40.20">
    <property type="entry name" value="Ankyrin repeat-containing domain"/>
    <property type="match status" value="1"/>
</dbReference>
<dbReference type="AlphaFoldDB" id="A0A0N4V0V9"/>
<keyword evidence="5" id="KW-1185">Reference proteome</keyword>
<dbReference type="PROSITE" id="PS50088">
    <property type="entry name" value="ANK_REPEAT"/>
    <property type="match status" value="1"/>
</dbReference>
<reference evidence="6" key="1">
    <citation type="submission" date="2017-02" db="UniProtKB">
        <authorList>
            <consortium name="WormBaseParasite"/>
        </authorList>
    </citation>
    <scope>IDENTIFICATION</scope>
</reference>
<evidence type="ECO:0000256" key="2">
    <source>
        <dbReference type="ARBA" id="ARBA00023043"/>
    </source>
</evidence>
<proteinExistence type="predicted"/>
<keyword evidence="1" id="KW-0677">Repeat</keyword>
<dbReference type="STRING" id="51028.A0A0N4V0V9"/>
<dbReference type="SMART" id="SM00248">
    <property type="entry name" value="ANK"/>
    <property type="match status" value="1"/>
</dbReference>
<organism evidence="6">
    <name type="scientific">Enterobius vermicularis</name>
    <name type="common">Human pinworm</name>
    <dbReference type="NCBI Taxonomy" id="51028"/>
    <lineage>
        <taxon>Eukaryota</taxon>
        <taxon>Metazoa</taxon>
        <taxon>Ecdysozoa</taxon>
        <taxon>Nematoda</taxon>
        <taxon>Chromadorea</taxon>
        <taxon>Rhabditida</taxon>
        <taxon>Spirurina</taxon>
        <taxon>Oxyuridomorpha</taxon>
        <taxon>Oxyuroidea</taxon>
        <taxon>Oxyuridae</taxon>
        <taxon>Enterobius</taxon>
    </lineage>
</organism>
<dbReference type="Proteomes" id="UP000274131">
    <property type="component" value="Unassembled WGS sequence"/>
</dbReference>
<dbReference type="Pfam" id="PF12796">
    <property type="entry name" value="Ank_2"/>
    <property type="match status" value="1"/>
</dbReference>
<dbReference type="InterPro" id="IPR036770">
    <property type="entry name" value="Ankyrin_rpt-contain_sf"/>
</dbReference>
<feature type="repeat" description="ANK" evidence="3">
    <location>
        <begin position="26"/>
        <end position="58"/>
    </location>
</feature>
<sequence>MQLTSALFLSGAKTFQALISFWMKEREMTALHWAAFNGYFDVVKYLVEAGANVDAKNSKGETPLDIARKKAHTNIIELFEEKRKAGH</sequence>
<keyword evidence="2 3" id="KW-0040">ANK repeat</keyword>
<evidence type="ECO:0000313" key="6">
    <source>
        <dbReference type="WBParaSite" id="EVEC_0000356301-mRNA-1"/>
    </source>
</evidence>
<accession>A0A0N4V0V9</accession>
<evidence type="ECO:0000313" key="4">
    <source>
        <dbReference type="EMBL" id="VDD88128.1"/>
    </source>
</evidence>